<feature type="region of interest" description="Disordered" evidence="1">
    <location>
        <begin position="236"/>
        <end position="282"/>
    </location>
</feature>
<name>A0ABD3QRF5_9STRA</name>
<feature type="region of interest" description="Disordered" evidence="1">
    <location>
        <begin position="124"/>
        <end position="144"/>
    </location>
</feature>
<feature type="region of interest" description="Disordered" evidence="1">
    <location>
        <begin position="182"/>
        <end position="223"/>
    </location>
</feature>
<dbReference type="Pfam" id="PF03399">
    <property type="entry name" value="SAC3_GANP"/>
    <property type="match status" value="1"/>
</dbReference>
<evidence type="ECO:0000313" key="3">
    <source>
        <dbReference type="EMBL" id="KAL3802975.1"/>
    </source>
</evidence>
<dbReference type="Gene3D" id="1.25.40.990">
    <property type="match status" value="1"/>
</dbReference>
<evidence type="ECO:0000259" key="2">
    <source>
        <dbReference type="Pfam" id="PF03399"/>
    </source>
</evidence>
<dbReference type="EMBL" id="JABMIG020000016">
    <property type="protein sequence ID" value="KAL3802975.1"/>
    <property type="molecule type" value="Genomic_DNA"/>
</dbReference>
<feature type="compositionally biased region" description="Low complexity" evidence="1">
    <location>
        <begin position="261"/>
        <end position="275"/>
    </location>
</feature>
<dbReference type="InterPro" id="IPR045107">
    <property type="entry name" value="SAC3/GANP/THP3"/>
</dbReference>
<dbReference type="Proteomes" id="UP001516023">
    <property type="component" value="Unassembled WGS sequence"/>
</dbReference>
<protein>
    <recommendedName>
        <fullName evidence="2">SAC3/GANP/THP3 conserved domain-containing protein</fullName>
    </recommendedName>
</protein>
<accession>A0ABD3QRF5</accession>
<dbReference type="FunFam" id="1.25.40.990:FF:000052">
    <property type="entry name" value="Predicted protein"/>
    <property type="match status" value="1"/>
</dbReference>
<organism evidence="3 4">
    <name type="scientific">Cyclotella cryptica</name>
    <dbReference type="NCBI Taxonomy" id="29204"/>
    <lineage>
        <taxon>Eukaryota</taxon>
        <taxon>Sar</taxon>
        <taxon>Stramenopiles</taxon>
        <taxon>Ochrophyta</taxon>
        <taxon>Bacillariophyta</taxon>
        <taxon>Coscinodiscophyceae</taxon>
        <taxon>Thalassiosirophycidae</taxon>
        <taxon>Stephanodiscales</taxon>
        <taxon>Stephanodiscaceae</taxon>
        <taxon>Cyclotella</taxon>
    </lineage>
</organism>
<reference evidence="3 4" key="1">
    <citation type="journal article" date="2020" name="G3 (Bethesda)">
        <title>Improved Reference Genome for Cyclotella cryptica CCMP332, a Model for Cell Wall Morphogenesis, Salinity Adaptation, and Lipid Production in Diatoms (Bacillariophyta).</title>
        <authorList>
            <person name="Roberts W.R."/>
            <person name="Downey K.M."/>
            <person name="Ruck E.C."/>
            <person name="Traller J.C."/>
            <person name="Alverson A.J."/>
        </authorList>
    </citation>
    <scope>NUCLEOTIDE SEQUENCE [LARGE SCALE GENOMIC DNA]</scope>
    <source>
        <strain evidence="3 4">CCMP332</strain>
    </source>
</reference>
<dbReference type="PANTHER" id="PTHR12436:SF4">
    <property type="entry name" value="LEUKOCYTE RECEPTOR CLUSTER MEMBER 8"/>
    <property type="match status" value="1"/>
</dbReference>
<evidence type="ECO:0000313" key="4">
    <source>
        <dbReference type="Proteomes" id="UP001516023"/>
    </source>
</evidence>
<dbReference type="PANTHER" id="PTHR12436">
    <property type="entry name" value="80 KDA MCM3-ASSOCIATED PROTEIN"/>
    <property type="match status" value="1"/>
</dbReference>
<dbReference type="InterPro" id="IPR005062">
    <property type="entry name" value="SAC3/GANP/THP3_conserved"/>
</dbReference>
<keyword evidence="4" id="KW-1185">Reference proteome</keyword>
<feature type="compositionally biased region" description="Basic and acidic residues" evidence="1">
    <location>
        <begin position="202"/>
        <end position="215"/>
    </location>
</feature>
<sequence length="658" mass="72789">MYSNYSYSQAVTGAQATTTATTTTNAVWNGQQWVVPTSPATAVANPATMIIKHGKNHTGLVSHYTTYYHYWNAQADEARLLLPRIALTSPVERDECERREKWASYYASNAAALAHYHLSLSRGGAEPYQRPVSPPAPPQVSGGVGVRSIVSTVSPGRGDVVNNSPAVAAPSGGSIASSIAQGLANSSPSKDTGKKSRWAKASHGEKNNGKFKSEDVTASAESPAFVAGPKNELYNNFVGEKKSKSAPSGTKRKMPDRKESSLSSASDSYYGPSSSGVDASSAKEEDFVPFGLDKPLGTMSKAKKAKVTKASFCGFDQSARNMEKRANRFQGKGGIEDVSNVKSTVENVEKYMGKTVIGGSTRQLGEEDFERMTVKGTCKVLEKEYLRLTAPPRPELVRPQPILEKHLANLLKSWKKGRKHDGKVRDYNWYCSQFKALRQDLTVQRIFNAFAVNVYESHAKIALEMDDINEYNQSQTQLKELYDSIQGHEDKPENKGALKNRNEFIAYRIIYYVFLSCNKKYEGGSSDIFKIMLKLTQDERHDPFIHHALLVREAVASNDYHKFFYLQDTAPNMGDFLMDKIVPSMRQFALQRICKAYRPSVGTDFVLKELGFDPNNKQNAAIGKVWMESCGCKFDGDNLLTKDTILTESNLGVKNSLI</sequence>
<evidence type="ECO:0000256" key="1">
    <source>
        <dbReference type="SAM" id="MobiDB-lite"/>
    </source>
</evidence>
<comment type="caution">
    <text evidence="3">The sequence shown here is derived from an EMBL/GenBank/DDBJ whole genome shotgun (WGS) entry which is preliminary data.</text>
</comment>
<dbReference type="AlphaFoldDB" id="A0ABD3QRF5"/>
<feature type="domain" description="SAC3/GANP/THP3 conserved" evidence="2">
    <location>
        <begin position="381"/>
        <end position="612"/>
    </location>
</feature>
<proteinExistence type="predicted"/>
<gene>
    <name evidence="3" type="ORF">HJC23_011598</name>
</gene>